<dbReference type="GO" id="GO:0000978">
    <property type="term" value="F:RNA polymerase II cis-regulatory region sequence-specific DNA binding"/>
    <property type="evidence" value="ECO:0007669"/>
    <property type="project" value="TreeGrafter"/>
</dbReference>
<name>A0A8H7AMP3_9EURO</name>
<dbReference type="SMART" id="SM00398">
    <property type="entry name" value="HMG"/>
    <property type="match status" value="1"/>
</dbReference>
<feature type="region of interest" description="Disordered" evidence="5">
    <location>
        <begin position="117"/>
        <end position="138"/>
    </location>
</feature>
<keyword evidence="2 4" id="KW-0238">DNA-binding</keyword>
<sequence length="397" mass="44122">MAASGEQNQAIGGVLQADMIWQIASASFSVNNDSIVLPLEYSKLLSLEAIEELKARLSRRLGCQTFVVSDPAASAFRIFGLSAPVVEALAQLGPNKLSLVGSPLESIVNQTKQKFGNKVVSSDHGTKQTSGDDKHAKIPRPPNAFILYRQAHHPIIKAENPGFHNNDISKVLGKQWKQESPAVRQMFKAKALERKAEHSRMYPDYQYAPRKPGQKKRRASRKGMEAGDGKEQYDTLCFIDQEGDFYMDSESGSAVFDDDMDVIRTHVDEDVRRFHIDGDNNVGIILPAADNVNLSKMVEAHNKRAQQDSESCDYDPAKDGQAAQSTPPHVQNDTDFFEALIDWDGIAEDFKMIQEASGEDLAGLREVESGNPYLSLSDEDQRALFEAELERSLKFFD</sequence>
<accession>A0A8H7AMP3</accession>
<keyword evidence="3" id="KW-0804">Transcription</keyword>
<dbReference type="GO" id="GO:0005634">
    <property type="term" value="C:nucleus"/>
    <property type="evidence" value="ECO:0007669"/>
    <property type="project" value="UniProtKB-UniRule"/>
</dbReference>
<dbReference type="GO" id="GO:0030154">
    <property type="term" value="P:cell differentiation"/>
    <property type="evidence" value="ECO:0007669"/>
    <property type="project" value="TreeGrafter"/>
</dbReference>
<dbReference type="PROSITE" id="PS50118">
    <property type="entry name" value="HMG_BOX_2"/>
    <property type="match status" value="1"/>
</dbReference>
<comment type="caution">
    <text evidence="7">The sequence shown here is derived from an EMBL/GenBank/DDBJ whole genome shotgun (WGS) entry which is preliminary data.</text>
</comment>
<feature type="compositionally biased region" description="Polar residues" evidence="5">
    <location>
        <begin position="322"/>
        <end position="331"/>
    </location>
</feature>
<dbReference type="GO" id="GO:0001228">
    <property type="term" value="F:DNA-binding transcription activator activity, RNA polymerase II-specific"/>
    <property type="evidence" value="ECO:0007669"/>
    <property type="project" value="TreeGrafter"/>
</dbReference>
<proteinExistence type="predicted"/>
<evidence type="ECO:0000259" key="6">
    <source>
        <dbReference type="PROSITE" id="PS50118"/>
    </source>
</evidence>
<dbReference type="InterPro" id="IPR036910">
    <property type="entry name" value="HMG_box_dom_sf"/>
</dbReference>
<feature type="region of interest" description="Disordered" evidence="5">
    <location>
        <begin position="203"/>
        <end position="228"/>
    </location>
</feature>
<feature type="DNA-binding region" description="HMG box" evidence="4">
    <location>
        <begin position="138"/>
        <end position="206"/>
    </location>
</feature>
<dbReference type="OrthoDB" id="6247875at2759"/>
<organism evidence="7 8">
    <name type="scientific">Endocarpon pusillum</name>
    <dbReference type="NCBI Taxonomy" id="364733"/>
    <lineage>
        <taxon>Eukaryota</taxon>
        <taxon>Fungi</taxon>
        <taxon>Dikarya</taxon>
        <taxon>Ascomycota</taxon>
        <taxon>Pezizomycotina</taxon>
        <taxon>Eurotiomycetes</taxon>
        <taxon>Chaetothyriomycetidae</taxon>
        <taxon>Verrucariales</taxon>
        <taxon>Verrucariaceae</taxon>
        <taxon>Endocarpon</taxon>
    </lineage>
</organism>
<feature type="domain" description="HMG box" evidence="6">
    <location>
        <begin position="138"/>
        <end position="206"/>
    </location>
</feature>
<dbReference type="PANTHER" id="PTHR10270">
    <property type="entry name" value="SOX TRANSCRIPTION FACTOR"/>
    <property type="match status" value="1"/>
</dbReference>
<keyword evidence="8" id="KW-1185">Reference proteome</keyword>
<dbReference type="CDD" id="cd01389">
    <property type="entry name" value="HMG-box_ROX1-like"/>
    <property type="match status" value="1"/>
</dbReference>
<dbReference type="InterPro" id="IPR050140">
    <property type="entry name" value="SRY-related_HMG-box_TF-like"/>
</dbReference>
<evidence type="ECO:0000256" key="5">
    <source>
        <dbReference type="SAM" id="MobiDB-lite"/>
    </source>
</evidence>
<dbReference type="EMBL" id="JAACFV010000062">
    <property type="protein sequence ID" value="KAF7507890.1"/>
    <property type="molecule type" value="Genomic_DNA"/>
</dbReference>
<feature type="compositionally biased region" description="Basic and acidic residues" evidence="5">
    <location>
        <begin position="124"/>
        <end position="136"/>
    </location>
</feature>
<evidence type="ECO:0000313" key="8">
    <source>
        <dbReference type="Proteomes" id="UP000606974"/>
    </source>
</evidence>
<dbReference type="Pfam" id="PF00505">
    <property type="entry name" value="HMG_box"/>
    <property type="match status" value="1"/>
</dbReference>
<keyword evidence="1" id="KW-0805">Transcription regulation</keyword>
<evidence type="ECO:0000256" key="2">
    <source>
        <dbReference type="ARBA" id="ARBA00023125"/>
    </source>
</evidence>
<reference evidence="7" key="1">
    <citation type="submission" date="2020-02" db="EMBL/GenBank/DDBJ databases">
        <authorList>
            <person name="Palmer J.M."/>
        </authorList>
    </citation>
    <scope>NUCLEOTIDE SEQUENCE</scope>
    <source>
        <strain evidence="7">EPUS1.4</strain>
        <tissue evidence="7">Thallus</tissue>
    </source>
</reference>
<evidence type="ECO:0000256" key="3">
    <source>
        <dbReference type="ARBA" id="ARBA00023163"/>
    </source>
</evidence>
<dbReference type="InterPro" id="IPR009071">
    <property type="entry name" value="HMG_box_dom"/>
</dbReference>
<dbReference type="Proteomes" id="UP000606974">
    <property type="component" value="Unassembled WGS sequence"/>
</dbReference>
<dbReference type="FunFam" id="1.10.30.10:FF:000041">
    <property type="entry name" value="HMG box family protein"/>
    <property type="match status" value="1"/>
</dbReference>
<feature type="compositionally biased region" description="Basic residues" evidence="5">
    <location>
        <begin position="212"/>
        <end position="221"/>
    </location>
</feature>
<protein>
    <recommendedName>
        <fullName evidence="6">HMG box domain-containing protein</fullName>
    </recommendedName>
</protein>
<evidence type="ECO:0000256" key="4">
    <source>
        <dbReference type="PROSITE-ProRule" id="PRU00267"/>
    </source>
</evidence>
<dbReference type="PANTHER" id="PTHR10270:SF161">
    <property type="entry name" value="SEX-DETERMINING REGION Y PROTEIN"/>
    <property type="match status" value="1"/>
</dbReference>
<evidence type="ECO:0000256" key="1">
    <source>
        <dbReference type="ARBA" id="ARBA00023015"/>
    </source>
</evidence>
<dbReference type="GO" id="GO:0000122">
    <property type="term" value="P:negative regulation of transcription by RNA polymerase II"/>
    <property type="evidence" value="ECO:0007669"/>
    <property type="project" value="TreeGrafter"/>
</dbReference>
<feature type="region of interest" description="Disordered" evidence="5">
    <location>
        <begin position="302"/>
        <end position="331"/>
    </location>
</feature>
<dbReference type="AlphaFoldDB" id="A0A8H7AMP3"/>
<keyword evidence="4" id="KW-0539">Nucleus</keyword>
<dbReference type="SUPFAM" id="SSF47095">
    <property type="entry name" value="HMG-box"/>
    <property type="match status" value="1"/>
</dbReference>
<dbReference type="Gene3D" id="1.10.30.10">
    <property type="entry name" value="High mobility group box domain"/>
    <property type="match status" value="1"/>
</dbReference>
<gene>
    <name evidence="7" type="ORF">GJ744_010054</name>
</gene>
<evidence type="ECO:0000313" key="7">
    <source>
        <dbReference type="EMBL" id="KAF7507890.1"/>
    </source>
</evidence>